<dbReference type="RefSeq" id="WP_121738718.1">
    <property type="nucleotide sequence ID" value="NZ_CP032153.1"/>
</dbReference>
<name>A0A3G2HV45_9BURK</name>
<keyword evidence="5" id="KW-1003">Cell membrane</keyword>
<evidence type="ECO:0000256" key="4">
    <source>
        <dbReference type="ARBA" id="ARBA00023136"/>
    </source>
</evidence>
<proteinExistence type="inferred from homology"/>
<feature type="transmembrane region" description="Helical" evidence="5">
    <location>
        <begin position="114"/>
        <end position="133"/>
    </location>
</feature>
<protein>
    <recommendedName>
        <fullName evidence="5">Probable membrane transporter protein</fullName>
    </recommendedName>
</protein>
<gene>
    <name evidence="6" type="ORF">D3M96_08860</name>
</gene>
<dbReference type="InterPro" id="IPR051598">
    <property type="entry name" value="TSUP/Inactive_protease-like"/>
</dbReference>
<keyword evidence="3 5" id="KW-1133">Transmembrane helix</keyword>
<dbReference type="KEGG" id="aaqu:D3M96_08860"/>
<feature type="transmembrane region" description="Helical" evidence="5">
    <location>
        <begin position="6"/>
        <end position="39"/>
    </location>
</feature>
<evidence type="ECO:0000256" key="1">
    <source>
        <dbReference type="ARBA" id="ARBA00004141"/>
    </source>
</evidence>
<dbReference type="EMBL" id="CP032153">
    <property type="protein sequence ID" value="AYN20628.1"/>
    <property type="molecule type" value="Genomic_DNA"/>
</dbReference>
<evidence type="ECO:0000256" key="2">
    <source>
        <dbReference type="ARBA" id="ARBA00022692"/>
    </source>
</evidence>
<comment type="similarity">
    <text evidence="5">Belongs to the 4-toluene sulfonate uptake permease (TSUP) (TC 2.A.102) family.</text>
</comment>
<keyword evidence="2 5" id="KW-0812">Transmembrane</keyword>
<dbReference type="OrthoDB" id="3431260at2"/>
<evidence type="ECO:0000313" key="7">
    <source>
        <dbReference type="Proteomes" id="UP000268070"/>
    </source>
</evidence>
<sequence length="271" mass="28285">MGGYVFAIAVFGLLAGVTTVLFGFGGGFVVVPVLYSVLIALYGVDSQMGQAAMHIAVATSTCVMIFGAGLSSWRHHKAGTVPWGQVRPLLWFIALGAIPGAVAAMALSGAWVRWVFVVYLGLTILDSLFRAGFTQTASKAMRPLSKASSAGAGVLIGAIAAFLGVGGSVITVPLMRRRGASMMAATAAANPLSLPMAVVGSLSYAMLAWNADSLGPWHAGYIDLRACLVLVLGSWLGIRFTSRWIGKIPDRIHAKAYIALLAGVFLVMLLV</sequence>
<keyword evidence="4 5" id="KW-0472">Membrane</keyword>
<evidence type="ECO:0000256" key="3">
    <source>
        <dbReference type="ARBA" id="ARBA00022989"/>
    </source>
</evidence>
<evidence type="ECO:0000313" key="6">
    <source>
        <dbReference type="EMBL" id="AYN20628.1"/>
    </source>
</evidence>
<dbReference type="Proteomes" id="UP000268070">
    <property type="component" value="Chromosome"/>
</dbReference>
<dbReference type="PANTHER" id="PTHR43701">
    <property type="entry name" value="MEMBRANE TRANSPORTER PROTEIN MJ0441-RELATED"/>
    <property type="match status" value="1"/>
</dbReference>
<feature type="transmembrane region" description="Helical" evidence="5">
    <location>
        <begin position="153"/>
        <end position="175"/>
    </location>
</feature>
<dbReference type="PANTHER" id="PTHR43701:SF2">
    <property type="entry name" value="MEMBRANE TRANSPORTER PROTEIN YJNA-RELATED"/>
    <property type="match status" value="1"/>
</dbReference>
<evidence type="ECO:0000256" key="5">
    <source>
        <dbReference type="RuleBase" id="RU363041"/>
    </source>
</evidence>
<feature type="transmembrane region" description="Helical" evidence="5">
    <location>
        <begin position="219"/>
        <end position="240"/>
    </location>
</feature>
<feature type="transmembrane region" description="Helical" evidence="5">
    <location>
        <begin position="252"/>
        <end position="270"/>
    </location>
</feature>
<dbReference type="AlphaFoldDB" id="A0A3G2HV45"/>
<dbReference type="GO" id="GO:0005886">
    <property type="term" value="C:plasma membrane"/>
    <property type="evidence" value="ECO:0007669"/>
    <property type="project" value="UniProtKB-SubCell"/>
</dbReference>
<comment type="subcellular location">
    <subcellularLocation>
        <location evidence="5">Cell membrane</location>
        <topology evidence="5">Multi-pass membrane protein</topology>
    </subcellularLocation>
    <subcellularLocation>
        <location evidence="1">Membrane</location>
        <topology evidence="1">Multi-pass membrane protein</topology>
    </subcellularLocation>
</comment>
<dbReference type="InterPro" id="IPR002781">
    <property type="entry name" value="TM_pro_TauE-like"/>
</dbReference>
<organism evidence="6 7">
    <name type="scientific">Alcaligenes aquatilis</name>
    <dbReference type="NCBI Taxonomy" id="323284"/>
    <lineage>
        <taxon>Bacteria</taxon>
        <taxon>Pseudomonadati</taxon>
        <taxon>Pseudomonadota</taxon>
        <taxon>Betaproteobacteria</taxon>
        <taxon>Burkholderiales</taxon>
        <taxon>Alcaligenaceae</taxon>
        <taxon>Alcaligenes</taxon>
    </lineage>
</organism>
<feature type="transmembrane region" description="Helical" evidence="5">
    <location>
        <begin position="51"/>
        <end position="69"/>
    </location>
</feature>
<feature type="transmembrane region" description="Helical" evidence="5">
    <location>
        <begin position="89"/>
        <end position="107"/>
    </location>
</feature>
<reference evidence="6 7" key="1">
    <citation type="submission" date="2018-09" db="EMBL/GenBank/DDBJ databases">
        <title>Complete genome sequence of the hydrocarbonoclastic bacterium Alcaligenes aquatilis QD168, isolated from a crude-oil polluted marine sediment of Central Chile.</title>
        <authorList>
            <person name="Duran R.E."/>
            <person name="Barra B."/>
            <person name="Salva-Serra F."/>
            <person name="Mendez V."/>
            <person name="Moore E.R.B."/>
            <person name="Seeger M."/>
        </authorList>
    </citation>
    <scope>NUCLEOTIDE SEQUENCE [LARGE SCALE GENOMIC DNA]</scope>
    <source>
        <strain evidence="6 7">QD168</strain>
    </source>
</reference>
<feature type="transmembrane region" description="Helical" evidence="5">
    <location>
        <begin position="187"/>
        <end position="207"/>
    </location>
</feature>
<accession>A0A3G2HV45</accession>
<dbReference type="Pfam" id="PF01925">
    <property type="entry name" value="TauE"/>
    <property type="match status" value="1"/>
</dbReference>